<dbReference type="GO" id="GO:0006508">
    <property type="term" value="P:proteolysis"/>
    <property type="evidence" value="ECO:0007669"/>
    <property type="project" value="UniProtKB-KW"/>
</dbReference>
<keyword evidence="8" id="KW-1185">Reference proteome</keyword>
<reference evidence="7 8" key="1">
    <citation type="submission" date="2021-01" db="EMBL/GenBank/DDBJ databases">
        <title>Genomic Encyclopedia of Type Strains, Phase IV (KMG-IV): sequencing the most valuable type-strain genomes for metagenomic binning, comparative biology and taxonomic classification.</title>
        <authorList>
            <person name="Goeker M."/>
        </authorList>
    </citation>
    <scope>NUCLEOTIDE SEQUENCE [LARGE SCALE GENOMIC DNA]</scope>
    <source>
        <strain evidence="7 8">DSM 25540</strain>
    </source>
</reference>
<dbReference type="PROSITE" id="PS50106">
    <property type="entry name" value="PDZ"/>
    <property type="match status" value="1"/>
</dbReference>
<dbReference type="InterPro" id="IPR002477">
    <property type="entry name" value="Peptidoglycan-bd-like"/>
</dbReference>
<keyword evidence="4 5" id="KW-0720">Serine protease</keyword>
<dbReference type="Pfam" id="PF17820">
    <property type="entry name" value="PDZ_6"/>
    <property type="match status" value="1"/>
</dbReference>
<dbReference type="PANTHER" id="PTHR32060:SF29">
    <property type="entry name" value="CARBOXY-TERMINAL PROCESSING PROTEASE CTPB"/>
    <property type="match status" value="1"/>
</dbReference>
<gene>
    <name evidence="7" type="ORF">JOD17_000349</name>
</gene>
<dbReference type="PANTHER" id="PTHR32060">
    <property type="entry name" value="TAIL-SPECIFIC PROTEASE"/>
    <property type="match status" value="1"/>
</dbReference>
<dbReference type="SUPFAM" id="SSF52096">
    <property type="entry name" value="ClpP/crotonase"/>
    <property type="match status" value="1"/>
</dbReference>
<dbReference type="CDD" id="cd07560">
    <property type="entry name" value="Peptidase_S41_CPP"/>
    <property type="match status" value="1"/>
</dbReference>
<dbReference type="EC" id="3.4.21.102" evidence="7"/>
<evidence type="ECO:0000256" key="3">
    <source>
        <dbReference type="ARBA" id="ARBA00022801"/>
    </source>
</evidence>
<dbReference type="SUPFAM" id="SSF50156">
    <property type="entry name" value="PDZ domain-like"/>
    <property type="match status" value="1"/>
</dbReference>
<comment type="similarity">
    <text evidence="1 5">Belongs to the peptidase S41A family.</text>
</comment>
<dbReference type="InterPro" id="IPR036366">
    <property type="entry name" value="PGBDSf"/>
</dbReference>
<keyword evidence="2 5" id="KW-0645">Protease</keyword>
<dbReference type="InterPro" id="IPR041489">
    <property type="entry name" value="PDZ_6"/>
</dbReference>
<proteinExistence type="inferred from homology"/>
<dbReference type="SUPFAM" id="SSF47090">
    <property type="entry name" value="PGBD-like"/>
    <property type="match status" value="1"/>
</dbReference>
<dbReference type="InterPro" id="IPR055210">
    <property type="entry name" value="CtpA/B_N"/>
</dbReference>
<feature type="domain" description="PDZ" evidence="6">
    <location>
        <begin position="92"/>
        <end position="182"/>
    </location>
</feature>
<accession>A0ABS2P8V2</accession>
<dbReference type="Pfam" id="PF22694">
    <property type="entry name" value="CtpB_N-like"/>
    <property type="match status" value="1"/>
</dbReference>
<comment type="caution">
    <text evidence="7">The sequence shown here is derived from an EMBL/GenBank/DDBJ whole genome shotgun (WGS) entry which is preliminary data.</text>
</comment>
<dbReference type="NCBIfam" id="TIGR00225">
    <property type="entry name" value="prc"/>
    <property type="match status" value="1"/>
</dbReference>
<dbReference type="Gene3D" id="1.10.101.10">
    <property type="entry name" value="PGBD-like superfamily/PGBD"/>
    <property type="match status" value="1"/>
</dbReference>
<keyword evidence="3 5" id="KW-0378">Hydrolase</keyword>
<sequence>MNRKGVWIVVLAVTVLAAGGGGLLLGMGVSNGNNYEAPIAGNQLSSSEGEGWNKVHDAFQVISESYVEDVNEEDLYEGAIRGMLHELDDPYSVYMDRETAAEFTQSLGNEFEGIGAEVNMVNGSVTIVSPIQGSPAEEAGLMPDDRILEVDGNSTEGLSLNEALMQIRGEKGTTVVLTIGRPSATDPFQVEIERDAIPVETVHANTYEHEDQTIGVIDITSFSVDTAQEFEEGLHYLENEGIDGLVIDVRQNPGGYLNSVQDIGSLLLPKGETIVQIEEPTGDISQTVSTLEDQKDYPIVGLINGGSASASEILAAALHEAGGYELVGETTFGKGTVQQSYDFGDGSEMNLSMFRWLTSAGKNIHEDGVDPTIEISQPDYFYSTALSIDESLVLNDNNDQVKSAQEILQGLGFEPGRTDGYFDEQTENAVTAFQQMHDDLDVTGEVDDSTAQALHTSIVEKIRDPENDRQLNRALEVILEQQ</sequence>
<dbReference type="Pfam" id="PF01471">
    <property type="entry name" value="PG_binding_1"/>
    <property type="match status" value="1"/>
</dbReference>
<dbReference type="SMART" id="SM00228">
    <property type="entry name" value="PDZ"/>
    <property type="match status" value="1"/>
</dbReference>
<dbReference type="InterPro" id="IPR001478">
    <property type="entry name" value="PDZ"/>
</dbReference>
<dbReference type="InterPro" id="IPR005151">
    <property type="entry name" value="Tail-specific_protease"/>
</dbReference>
<dbReference type="RefSeq" id="WP_204695423.1">
    <property type="nucleotide sequence ID" value="NZ_JAFBEC010000001.1"/>
</dbReference>
<evidence type="ECO:0000256" key="4">
    <source>
        <dbReference type="ARBA" id="ARBA00022825"/>
    </source>
</evidence>
<dbReference type="SMART" id="SM00245">
    <property type="entry name" value="TSPc"/>
    <property type="match status" value="1"/>
</dbReference>
<dbReference type="InterPro" id="IPR036034">
    <property type="entry name" value="PDZ_sf"/>
</dbReference>
<dbReference type="Gene3D" id="2.30.42.10">
    <property type="match status" value="1"/>
</dbReference>
<dbReference type="EMBL" id="JAFBEC010000001">
    <property type="protein sequence ID" value="MBM7631258.1"/>
    <property type="molecule type" value="Genomic_DNA"/>
</dbReference>
<dbReference type="GO" id="GO:0004252">
    <property type="term" value="F:serine-type endopeptidase activity"/>
    <property type="evidence" value="ECO:0007669"/>
    <property type="project" value="UniProtKB-EC"/>
</dbReference>
<dbReference type="InterPro" id="IPR036365">
    <property type="entry name" value="PGBD-like_sf"/>
</dbReference>
<name>A0ABS2P8V2_9BACL</name>
<dbReference type="Gene3D" id="3.30.750.44">
    <property type="match status" value="1"/>
</dbReference>
<dbReference type="CDD" id="cd06782">
    <property type="entry name" value="cpPDZ_CPP-like"/>
    <property type="match status" value="1"/>
</dbReference>
<evidence type="ECO:0000259" key="6">
    <source>
        <dbReference type="PROSITE" id="PS50106"/>
    </source>
</evidence>
<dbReference type="Gene3D" id="3.90.226.10">
    <property type="entry name" value="2-enoyl-CoA Hydratase, Chain A, domain 1"/>
    <property type="match status" value="1"/>
</dbReference>
<organism evidence="7 8">
    <name type="scientific">Geomicrobium sediminis</name>
    <dbReference type="NCBI Taxonomy" id="1347788"/>
    <lineage>
        <taxon>Bacteria</taxon>
        <taxon>Bacillati</taxon>
        <taxon>Bacillota</taxon>
        <taxon>Bacilli</taxon>
        <taxon>Bacillales</taxon>
        <taxon>Geomicrobium</taxon>
    </lineage>
</organism>
<protein>
    <submittedName>
        <fullName evidence="7">Carboxyl-terminal processing protease</fullName>
        <ecNumber evidence="7">3.4.21.102</ecNumber>
    </submittedName>
</protein>
<evidence type="ECO:0000313" key="7">
    <source>
        <dbReference type="EMBL" id="MBM7631258.1"/>
    </source>
</evidence>
<dbReference type="InterPro" id="IPR029045">
    <property type="entry name" value="ClpP/crotonase-like_dom_sf"/>
</dbReference>
<dbReference type="InterPro" id="IPR004447">
    <property type="entry name" value="Peptidase_S41A"/>
</dbReference>
<evidence type="ECO:0000256" key="1">
    <source>
        <dbReference type="ARBA" id="ARBA00009179"/>
    </source>
</evidence>
<evidence type="ECO:0000313" key="8">
    <source>
        <dbReference type="Proteomes" id="UP000741863"/>
    </source>
</evidence>
<dbReference type="Proteomes" id="UP000741863">
    <property type="component" value="Unassembled WGS sequence"/>
</dbReference>
<dbReference type="Pfam" id="PF03572">
    <property type="entry name" value="Peptidase_S41"/>
    <property type="match status" value="1"/>
</dbReference>
<evidence type="ECO:0000256" key="5">
    <source>
        <dbReference type="RuleBase" id="RU004404"/>
    </source>
</evidence>
<evidence type="ECO:0000256" key="2">
    <source>
        <dbReference type="ARBA" id="ARBA00022670"/>
    </source>
</evidence>